<keyword evidence="2" id="KW-0479">Metal-binding</keyword>
<dbReference type="STRING" id="215637.A0A4P9ZRH9"/>
<evidence type="ECO:0000256" key="3">
    <source>
        <dbReference type="ARBA" id="ARBA00022801"/>
    </source>
</evidence>
<evidence type="ECO:0000313" key="8">
    <source>
        <dbReference type="EMBL" id="RKP36124.1"/>
    </source>
</evidence>
<comment type="similarity">
    <text evidence="6">Belongs to the peptidase M48 family.</text>
</comment>
<dbReference type="InterPro" id="IPR001915">
    <property type="entry name" value="Peptidase_M48"/>
</dbReference>
<dbReference type="PANTHER" id="PTHR22726:SF1">
    <property type="entry name" value="METALLOENDOPEPTIDASE OMA1, MITOCHONDRIAL"/>
    <property type="match status" value="1"/>
</dbReference>
<dbReference type="GO" id="GO:0034982">
    <property type="term" value="P:mitochondrial protein processing"/>
    <property type="evidence" value="ECO:0007669"/>
    <property type="project" value="TreeGrafter"/>
</dbReference>
<feature type="domain" description="Peptidase M48" evidence="7">
    <location>
        <begin position="57"/>
        <end position="231"/>
    </location>
</feature>
<evidence type="ECO:0000256" key="1">
    <source>
        <dbReference type="ARBA" id="ARBA00022670"/>
    </source>
</evidence>
<evidence type="ECO:0000256" key="6">
    <source>
        <dbReference type="RuleBase" id="RU003983"/>
    </source>
</evidence>
<dbReference type="GO" id="GO:0005743">
    <property type="term" value="C:mitochondrial inner membrane"/>
    <property type="evidence" value="ECO:0007669"/>
    <property type="project" value="TreeGrafter"/>
</dbReference>
<dbReference type="EMBL" id="ML002715">
    <property type="protein sequence ID" value="RKP36124.1"/>
    <property type="molecule type" value="Genomic_DNA"/>
</dbReference>
<protein>
    <submittedName>
        <fullName evidence="8">Peptidase family M48-domain-containing protein</fullName>
    </submittedName>
</protein>
<dbReference type="AlphaFoldDB" id="A0A4P9ZRH9"/>
<keyword evidence="9" id="KW-1185">Reference proteome</keyword>
<evidence type="ECO:0000313" key="9">
    <source>
        <dbReference type="Proteomes" id="UP000268162"/>
    </source>
</evidence>
<dbReference type="GO" id="GO:0004222">
    <property type="term" value="F:metalloendopeptidase activity"/>
    <property type="evidence" value="ECO:0007669"/>
    <property type="project" value="InterPro"/>
</dbReference>
<dbReference type="InterPro" id="IPR051156">
    <property type="entry name" value="Mito/Outer_Membr_Metalloprot"/>
</dbReference>
<evidence type="ECO:0000256" key="5">
    <source>
        <dbReference type="ARBA" id="ARBA00023049"/>
    </source>
</evidence>
<sequence>MGVYYVAHLEEAPISGRRRFMAVSNEDVENMAKHSYQEIMREFGHQMLPASHRYTAFVRRVATRIIKAGGMENLDWEFHVIESPEANAFVIPGGKVFVFTGLLPIVKNEDGLATVLGHEIAHQLLGHHAERMSYGQFLSIIQMIVSIFFDPTFSGFNRMFLELGILLPNSRKCETEADHVGLQLMAQACFDPQAAIGVWERMAKLNKFKGSFEYLQTHPSSEGRIEKMRKWMPEAEQKRADSDCQQGRSSSSMIVGHQKITAYPSTIPAF</sequence>
<dbReference type="GO" id="GO:0006515">
    <property type="term" value="P:protein quality control for misfolded or incompletely synthesized proteins"/>
    <property type="evidence" value="ECO:0007669"/>
    <property type="project" value="TreeGrafter"/>
</dbReference>
<keyword evidence="4 6" id="KW-0862">Zinc</keyword>
<keyword evidence="5 6" id="KW-0482">Metalloprotease</keyword>
<dbReference type="Proteomes" id="UP000268162">
    <property type="component" value="Unassembled WGS sequence"/>
</dbReference>
<dbReference type="Gene3D" id="3.30.2010.10">
    <property type="entry name" value="Metalloproteases ('zincins'), catalytic domain"/>
    <property type="match status" value="1"/>
</dbReference>
<accession>A0A4P9ZRH9</accession>
<reference evidence="9" key="1">
    <citation type="journal article" date="2018" name="Nat. Microbiol.">
        <title>Leveraging single-cell genomics to expand the fungal tree of life.</title>
        <authorList>
            <person name="Ahrendt S.R."/>
            <person name="Quandt C.A."/>
            <person name="Ciobanu D."/>
            <person name="Clum A."/>
            <person name="Salamov A."/>
            <person name="Andreopoulos B."/>
            <person name="Cheng J.F."/>
            <person name="Woyke T."/>
            <person name="Pelin A."/>
            <person name="Henrissat B."/>
            <person name="Reynolds N.K."/>
            <person name="Benny G.L."/>
            <person name="Smith M.E."/>
            <person name="James T.Y."/>
            <person name="Grigoriev I.V."/>
        </authorList>
    </citation>
    <scope>NUCLEOTIDE SEQUENCE [LARGE SCALE GENOMIC DNA]</scope>
    <source>
        <strain evidence="9">RSA 468</strain>
    </source>
</reference>
<name>A0A4P9ZRH9_9FUNG</name>
<keyword evidence="1 6" id="KW-0645">Protease</keyword>
<dbReference type="CDD" id="cd07331">
    <property type="entry name" value="M48C_Oma1_like"/>
    <property type="match status" value="1"/>
</dbReference>
<proteinExistence type="inferred from homology"/>
<evidence type="ECO:0000259" key="7">
    <source>
        <dbReference type="Pfam" id="PF01435"/>
    </source>
</evidence>
<comment type="cofactor">
    <cofactor evidence="6">
        <name>Zn(2+)</name>
        <dbReference type="ChEBI" id="CHEBI:29105"/>
    </cofactor>
    <text evidence="6">Binds 1 zinc ion per subunit.</text>
</comment>
<keyword evidence="3 6" id="KW-0378">Hydrolase</keyword>
<organism evidence="8 9">
    <name type="scientific">Dimargaris cristalligena</name>
    <dbReference type="NCBI Taxonomy" id="215637"/>
    <lineage>
        <taxon>Eukaryota</taxon>
        <taxon>Fungi</taxon>
        <taxon>Fungi incertae sedis</taxon>
        <taxon>Zoopagomycota</taxon>
        <taxon>Kickxellomycotina</taxon>
        <taxon>Dimargaritomycetes</taxon>
        <taxon>Dimargaritales</taxon>
        <taxon>Dimargaritaceae</taxon>
        <taxon>Dimargaris</taxon>
    </lineage>
</organism>
<evidence type="ECO:0000256" key="4">
    <source>
        <dbReference type="ARBA" id="ARBA00022833"/>
    </source>
</evidence>
<evidence type="ECO:0000256" key="2">
    <source>
        <dbReference type="ARBA" id="ARBA00022723"/>
    </source>
</evidence>
<dbReference type="GO" id="GO:0046872">
    <property type="term" value="F:metal ion binding"/>
    <property type="evidence" value="ECO:0007669"/>
    <property type="project" value="UniProtKB-KW"/>
</dbReference>
<dbReference type="Pfam" id="PF01435">
    <property type="entry name" value="Peptidase_M48"/>
    <property type="match status" value="1"/>
</dbReference>
<dbReference type="PANTHER" id="PTHR22726">
    <property type="entry name" value="METALLOENDOPEPTIDASE OMA1"/>
    <property type="match status" value="1"/>
</dbReference>
<gene>
    <name evidence="8" type="ORF">BJ085DRAFT_19117</name>
</gene>